<keyword evidence="1" id="KW-0812">Transmembrane</keyword>
<keyword evidence="1" id="KW-0472">Membrane</keyword>
<evidence type="ECO:0000256" key="1">
    <source>
        <dbReference type="SAM" id="Phobius"/>
    </source>
</evidence>
<evidence type="ECO:0000313" key="2">
    <source>
        <dbReference type="EMBL" id="QSQ20087.1"/>
    </source>
</evidence>
<reference evidence="2 3" key="1">
    <citation type="submission" date="2021-02" db="EMBL/GenBank/DDBJ databases">
        <title>De Novo genome assembly of isolated myxobacteria.</title>
        <authorList>
            <person name="Stevens D.C."/>
        </authorList>
    </citation>
    <scope>NUCLEOTIDE SEQUENCE [LARGE SCALE GENOMIC DNA]</scope>
    <source>
        <strain evidence="3">SCPEA02</strain>
    </source>
</reference>
<accession>A0ABX7NMJ5</accession>
<feature type="transmembrane region" description="Helical" evidence="1">
    <location>
        <begin position="12"/>
        <end position="33"/>
    </location>
</feature>
<keyword evidence="1" id="KW-1133">Transmembrane helix</keyword>
<dbReference type="Proteomes" id="UP000662747">
    <property type="component" value="Chromosome"/>
</dbReference>
<name>A0ABX7NMJ5_9BACT</name>
<dbReference type="RefSeq" id="WP_206721668.1">
    <property type="nucleotide sequence ID" value="NZ_CP071090.1"/>
</dbReference>
<proteinExistence type="predicted"/>
<dbReference type="PROSITE" id="PS00409">
    <property type="entry name" value="PROKAR_NTER_METHYL"/>
    <property type="match status" value="1"/>
</dbReference>
<dbReference type="InterPro" id="IPR032092">
    <property type="entry name" value="PilW"/>
</dbReference>
<gene>
    <name evidence="2" type="ORF">JY651_33090</name>
</gene>
<keyword evidence="3" id="KW-1185">Reference proteome</keyword>
<organism evidence="2 3">
    <name type="scientific">Pyxidicoccus parkwayensis</name>
    <dbReference type="NCBI Taxonomy" id="2813578"/>
    <lineage>
        <taxon>Bacteria</taxon>
        <taxon>Pseudomonadati</taxon>
        <taxon>Myxococcota</taxon>
        <taxon>Myxococcia</taxon>
        <taxon>Myxococcales</taxon>
        <taxon>Cystobacterineae</taxon>
        <taxon>Myxococcaceae</taxon>
        <taxon>Pyxidicoccus</taxon>
    </lineage>
</organism>
<evidence type="ECO:0000313" key="3">
    <source>
        <dbReference type="Proteomes" id="UP000662747"/>
    </source>
</evidence>
<protein>
    <submittedName>
        <fullName evidence="2">PilW family protein</fullName>
    </submittedName>
</protein>
<dbReference type="EMBL" id="CP071090">
    <property type="protein sequence ID" value="QSQ20087.1"/>
    <property type="molecule type" value="Genomic_DNA"/>
</dbReference>
<dbReference type="InterPro" id="IPR012902">
    <property type="entry name" value="N_methyl_site"/>
</dbReference>
<dbReference type="Pfam" id="PF16074">
    <property type="entry name" value="PilW"/>
    <property type="match status" value="1"/>
</dbReference>
<sequence length="372" mass="39515">MRTRRGFTLIEMLMGTTVAMLTVLAVAAAFIAFTRGIYTQEGIRGGQAGMRQALHDLTRQVRMAGYGLEPAYAFGLPDGWSGSGPNASDRLVVRSRDLMFSAAVAQPDGASAGSIHVASLPVSLRRGQILQVVCPGAMRWGYGRLSQDVPASNGATELPLEPATGVFPNLGAVFDEPCFDGAVGLPARVFKVDVHDYSVQLVDDDGSPGTPPRPYLFRAHGLGARPDAVGEPIAEGIEALRVTFLRENGAAFVPRWDVAHPPPDYETPAGSPLRLNDNPANVRAVRVRLVARASMADSVLREAGMEARIPAMAGETAMPAPAGYRRFLYETTLVPRNLRSTEMPLPAYSQDTTTPGACTGRMPADGLLCAGG</sequence>